<gene>
    <name evidence="9" type="ORF">C0Q70_06863</name>
</gene>
<dbReference type="InterPro" id="IPR031312">
    <property type="entry name" value="Na/sul_symport_CS"/>
</dbReference>
<keyword evidence="10" id="KW-1185">Reference proteome</keyword>
<evidence type="ECO:0000256" key="6">
    <source>
        <dbReference type="ARBA" id="ARBA00023136"/>
    </source>
</evidence>
<feature type="transmembrane region" description="Helical" evidence="8">
    <location>
        <begin position="584"/>
        <end position="606"/>
    </location>
</feature>
<keyword evidence="4 8" id="KW-0812">Transmembrane</keyword>
<evidence type="ECO:0000256" key="4">
    <source>
        <dbReference type="ARBA" id="ARBA00022692"/>
    </source>
</evidence>
<feature type="transmembrane region" description="Helical" evidence="8">
    <location>
        <begin position="379"/>
        <end position="399"/>
    </location>
</feature>
<comment type="caution">
    <text evidence="9">The sequence shown here is derived from an EMBL/GenBank/DDBJ whole genome shotgun (WGS) entry which is preliminary data.</text>
</comment>
<evidence type="ECO:0000256" key="5">
    <source>
        <dbReference type="ARBA" id="ARBA00022989"/>
    </source>
</evidence>
<feature type="transmembrane region" description="Helical" evidence="8">
    <location>
        <begin position="512"/>
        <end position="540"/>
    </location>
</feature>
<dbReference type="OrthoDB" id="6493944at2759"/>
<keyword evidence="3" id="KW-0813">Transport</keyword>
<dbReference type="AlphaFoldDB" id="A0A2T7PDG4"/>
<evidence type="ECO:0000256" key="2">
    <source>
        <dbReference type="ARBA" id="ARBA00006772"/>
    </source>
</evidence>
<feature type="transmembrane region" description="Helical" evidence="8">
    <location>
        <begin position="78"/>
        <end position="106"/>
    </location>
</feature>
<reference evidence="9 10" key="1">
    <citation type="submission" date="2018-04" db="EMBL/GenBank/DDBJ databases">
        <title>The genome of golden apple snail Pomacea canaliculata provides insight into stress tolerance and invasive adaptation.</title>
        <authorList>
            <person name="Liu C."/>
            <person name="Liu B."/>
            <person name="Ren Y."/>
            <person name="Zhang Y."/>
            <person name="Wang H."/>
            <person name="Li S."/>
            <person name="Jiang F."/>
            <person name="Yin L."/>
            <person name="Zhang G."/>
            <person name="Qian W."/>
            <person name="Fan W."/>
        </authorList>
    </citation>
    <scope>NUCLEOTIDE SEQUENCE [LARGE SCALE GENOMIC DNA]</scope>
    <source>
        <strain evidence="9">SZHN2017</strain>
        <tissue evidence="9">Muscle</tissue>
    </source>
</reference>
<dbReference type="InterPro" id="IPR001898">
    <property type="entry name" value="SLC13A/DASS"/>
</dbReference>
<keyword evidence="5 8" id="KW-1133">Transmembrane helix</keyword>
<feature type="region of interest" description="Disordered" evidence="7">
    <location>
        <begin position="202"/>
        <end position="239"/>
    </location>
</feature>
<feature type="transmembrane region" description="Helical" evidence="8">
    <location>
        <begin position="315"/>
        <end position="337"/>
    </location>
</feature>
<dbReference type="PROSITE" id="PS01271">
    <property type="entry name" value="NA_SULFATE"/>
    <property type="match status" value="1"/>
</dbReference>
<dbReference type="GO" id="GO:0005886">
    <property type="term" value="C:plasma membrane"/>
    <property type="evidence" value="ECO:0007669"/>
    <property type="project" value="TreeGrafter"/>
</dbReference>
<evidence type="ECO:0000256" key="8">
    <source>
        <dbReference type="SAM" id="Phobius"/>
    </source>
</evidence>
<feature type="transmembrane region" description="Helical" evidence="8">
    <location>
        <begin position="419"/>
        <end position="439"/>
    </location>
</feature>
<protein>
    <recommendedName>
        <fullName evidence="11">Citrate transporter-like domain-containing protein</fullName>
    </recommendedName>
</protein>
<comment type="similarity">
    <text evidence="2">Belongs to the SLC13A/DASS transporter (TC 2.A.47) family. NADC subfamily.</text>
</comment>
<evidence type="ECO:0000256" key="3">
    <source>
        <dbReference type="ARBA" id="ARBA00022448"/>
    </source>
</evidence>
<dbReference type="GO" id="GO:0015141">
    <property type="term" value="F:succinate transmembrane transporter activity"/>
    <property type="evidence" value="ECO:0007669"/>
    <property type="project" value="UniProtKB-ARBA"/>
</dbReference>
<feature type="compositionally biased region" description="Basic and acidic residues" evidence="7">
    <location>
        <begin position="215"/>
        <end position="233"/>
    </location>
</feature>
<dbReference type="EMBL" id="PZQS01000004">
    <property type="protein sequence ID" value="PVD31451.1"/>
    <property type="molecule type" value="Genomic_DNA"/>
</dbReference>
<proteinExistence type="inferred from homology"/>
<evidence type="ECO:0008006" key="11">
    <source>
        <dbReference type="Google" id="ProtNLM"/>
    </source>
</evidence>
<feature type="transmembrane region" description="Helical" evidence="8">
    <location>
        <begin position="552"/>
        <end position="572"/>
    </location>
</feature>
<organism evidence="9 10">
    <name type="scientific">Pomacea canaliculata</name>
    <name type="common">Golden apple snail</name>
    <dbReference type="NCBI Taxonomy" id="400727"/>
    <lineage>
        <taxon>Eukaryota</taxon>
        <taxon>Metazoa</taxon>
        <taxon>Spiralia</taxon>
        <taxon>Lophotrochozoa</taxon>
        <taxon>Mollusca</taxon>
        <taxon>Gastropoda</taxon>
        <taxon>Caenogastropoda</taxon>
        <taxon>Architaenioglossa</taxon>
        <taxon>Ampullarioidea</taxon>
        <taxon>Ampullariidae</taxon>
        <taxon>Pomacea</taxon>
    </lineage>
</organism>
<evidence type="ECO:0000313" key="10">
    <source>
        <dbReference type="Proteomes" id="UP000245119"/>
    </source>
</evidence>
<dbReference type="Pfam" id="PF00939">
    <property type="entry name" value="Na_sulph_symp"/>
    <property type="match status" value="1"/>
</dbReference>
<evidence type="ECO:0000256" key="7">
    <source>
        <dbReference type="SAM" id="MobiDB-lite"/>
    </source>
</evidence>
<feature type="transmembrane region" description="Helical" evidence="8">
    <location>
        <begin position="51"/>
        <end position="71"/>
    </location>
</feature>
<dbReference type="Proteomes" id="UP000245119">
    <property type="component" value="Linkage Group LG4"/>
</dbReference>
<feature type="transmembrane region" description="Helical" evidence="8">
    <location>
        <begin position="126"/>
        <end position="143"/>
    </location>
</feature>
<keyword evidence="6 8" id="KW-0472">Membrane</keyword>
<name>A0A2T7PDG4_POMCA</name>
<sequence length="632" mass="69386">MATLSLLETFMRTQKRVSYGTIPTCEETGVTSNTRGLWENMAGIWPKIKSIRPQLIILLTPLLTLPLPLIVKTSEAKCAYVLILMAVFWISESVPIAVTALLPLFLFPMMGVMPAATTAKSYMSDILILFLGGLMVAVAIERWNLHRRIALRVLMLVGAEPRWLMLGLMLATWFLSMWISNTATTAMMIPITEAILQQLKTAHTGSEGSVDEDDTKDKGKVRNGRADDGDKNDNTFNSQNKEIIVSAEEGMTATKEKEKEDPHIRLMAKGMSLSICYAANSGGIATLTGTGPNLIFKDAIDSLYHEYGQTSPVTFASWMGFGFPLSVLVLLTCWVLLQIAFLRCRGLSTCCVSSEERAARNARVKEIIRSEYIKLGSMTFAEGSVLFWFVTLVLLWITRDLSGVGGWGILFEKDAVKDSTPAIFIGFILFVFPSVLPFMKRKGRYDINNSENTGGLVPPLLSWPVMHSKFPWSLMLLLGGGFALSDGCRASGLSNWIGKQLEVFSGVDKWGMLFIICFIAAAATEVTSNSAIAILFMPILGRLAVNTGVHPLYYMIPGAVSCSFAFMLPVATPPNAIVFSYGHIRIIDMIGTGFIMNILAVPLLVLATGTWGDRLFDFQTLPQGQMNATSLL</sequence>
<dbReference type="CDD" id="cd01115">
    <property type="entry name" value="SLC13_permease"/>
    <property type="match status" value="1"/>
</dbReference>
<evidence type="ECO:0000313" key="9">
    <source>
        <dbReference type="EMBL" id="PVD31451.1"/>
    </source>
</evidence>
<dbReference type="PANTHER" id="PTHR10283:SF82">
    <property type="entry name" value="SOLUTE CARRIER FAMILY 13 MEMBER 2"/>
    <property type="match status" value="1"/>
</dbReference>
<evidence type="ECO:0000256" key="1">
    <source>
        <dbReference type="ARBA" id="ARBA00004141"/>
    </source>
</evidence>
<dbReference type="OMA" id="QINLCAG"/>
<feature type="transmembrane region" description="Helical" evidence="8">
    <location>
        <begin position="163"/>
        <end position="180"/>
    </location>
</feature>
<dbReference type="PANTHER" id="PTHR10283">
    <property type="entry name" value="SOLUTE CARRIER FAMILY 13 MEMBER"/>
    <property type="match status" value="1"/>
</dbReference>
<comment type="subcellular location">
    <subcellularLocation>
        <location evidence="1">Membrane</location>
        <topology evidence="1">Multi-pass membrane protein</topology>
    </subcellularLocation>
</comment>
<accession>A0A2T7PDG4</accession>